<dbReference type="InterPro" id="IPR016024">
    <property type="entry name" value="ARM-type_fold"/>
</dbReference>
<proteinExistence type="predicted"/>
<keyword evidence="3" id="KW-1185">Reference proteome</keyword>
<evidence type="ECO:0008006" key="4">
    <source>
        <dbReference type="Google" id="ProtNLM"/>
    </source>
</evidence>
<dbReference type="OrthoDB" id="291116at2"/>
<keyword evidence="1" id="KW-0472">Membrane</keyword>
<dbReference type="AlphaFoldDB" id="B9XS72"/>
<dbReference type="InterPro" id="IPR011989">
    <property type="entry name" value="ARM-like"/>
</dbReference>
<keyword evidence="1" id="KW-0812">Transmembrane</keyword>
<reference evidence="2 3" key="1">
    <citation type="journal article" date="2011" name="J. Bacteriol.">
        <title>Genome sequence of 'Pedosphaera parvula' Ellin514, an aerobic Verrucomicrobial isolate from pasture soil.</title>
        <authorList>
            <person name="Kant R."/>
            <person name="van Passel M.W."/>
            <person name="Sangwan P."/>
            <person name="Palva A."/>
            <person name="Lucas S."/>
            <person name="Copeland A."/>
            <person name="Lapidus A."/>
            <person name="Glavina Del Rio T."/>
            <person name="Dalin E."/>
            <person name="Tice H."/>
            <person name="Bruce D."/>
            <person name="Goodwin L."/>
            <person name="Pitluck S."/>
            <person name="Chertkov O."/>
            <person name="Larimer F.W."/>
            <person name="Land M.L."/>
            <person name="Hauser L."/>
            <person name="Brettin T.S."/>
            <person name="Detter J.C."/>
            <person name="Han S."/>
            <person name="de Vos W.M."/>
            <person name="Janssen P.H."/>
            <person name="Smidt H."/>
        </authorList>
    </citation>
    <scope>NUCLEOTIDE SEQUENCE [LARGE SCALE GENOMIC DNA]</scope>
    <source>
        <strain evidence="2 3">Ellin514</strain>
    </source>
</reference>
<accession>B9XS72</accession>
<gene>
    <name evidence="2" type="ORF">Cflav_PD0336</name>
</gene>
<feature type="transmembrane region" description="Helical" evidence="1">
    <location>
        <begin position="18"/>
        <end position="36"/>
    </location>
</feature>
<keyword evidence="1" id="KW-1133">Transmembrane helix</keyword>
<evidence type="ECO:0000256" key="1">
    <source>
        <dbReference type="SAM" id="Phobius"/>
    </source>
</evidence>
<dbReference type="STRING" id="320771.Cflav_PD0336"/>
<name>B9XS72_PEDPL</name>
<sequence length="370" mass="40090" precursor="true">MKITPPTNNPTSRRRTKVIVVALILISIAGLAWLLTRTREPSYNGKPFTLWLEEYSQKNRSGTLTEENRQSMKVLGQMGPKAVPIIVRAVEKNDSPMINKYRETWPKLPGLLKKVLPEPKPEAFFVSDAHTTFLHFVTPDFAANAVPQLIQLPRSHNPAVREVALQCLLSFKSMYPHSFPDKDLLSISISGLKDSSALARAISASLISAIGPAASNAVPALITTLQGSEAYRKGGTVDCRSVAACALGRIGPAAASSLPALTNLLTSTNVYLRIEVASAVWRITSDEHQALPILISDIPTLDSTNFKMLDKYKKYNAIICLAEMGPRATNALPMLLNELTNSKNDAFILAPITNALKAIDPAAAAKAGVK</sequence>
<dbReference type="Proteomes" id="UP000003688">
    <property type="component" value="Unassembled WGS sequence"/>
</dbReference>
<comment type="caution">
    <text evidence="2">The sequence shown here is derived from an EMBL/GenBank/DDBJ whole genome shotgun (WGS) entry which is preliminary data.</text>
</comment>
<dbReference type="SUPFAM" id="SSF48371">
    <property type="entry name" value="ARM repeat"/>
    <property type="match status" value="1"/>
</dbReference>
<dbReference type="RefSeq" id="WP_007418655.1">
    <property type="nucleotide sequence ID" value="NZ_ABOX02000074.1"/>
</dbReference>
<evidence type="ECO:0000313" key="3">
    <source>
        <dbReference type="Proteomes" id="UP000003688"/>
    </source>
</evidence>
<dbReference type="Gene3D" id="1.25.10.10">
    <property type="entry name" value="Leucine-rich Repeat Variant"/>
    <property type="match status" value="1"/>
</dbReference>
<evidence type="ECO:0000313" key="2">
    <source>
        <dbReference type="EMBL" id="EEF57327.1"/>
    </source>
</evidence>
<dbReference type="EMBL" id="ABOX02000074">
    <property type="protein sequence ID" value="EEF57327.1"/>
    <property type="molecule type" value="Genomic_DNA"/>
</dbReference>
<protein>
    <recommendedName>
        <fullName evidence="4">HEAT domain containing protein</fullName>
    </recommendedName>
</protein>
<organism evidence="2 3">
    <name type="scientific">Pedosphaera parvula (strain Ellin514)</name>
    <dbReference type="NCBI Taxonomy" id="320771"/>
    <lineage>
        <taxon>Bacteria</taxon>
        <taxon>Pseudomonadati</taxon>
        <taxon>Verrucomicrobiota</taxon>
        <taxon>Pedosphaerae</taxon>
        <taxon>Pedosphaerales</taxon>
        <taxon>Pedosphaeraceae</taxon>
        <taxon>Pedosphaera</taxon>
    </lineage>
</organism>